<accession>A0A495XYG6</accession>
<dbReference type="Pfam" id="PF06283">
    <property type="entry name" value="ThuA"/>
    <property type="match status" value="1"/>
</dbReference>
<reference evidence="3 6" key="2">
    <citation type="submission" date="2020-08" db="EMBL/GenBank/DDBJ databases">
        <title>Genomic Encyclopedia of Type Strains, Phase IV (KMG-V): Genome sequencing to study the core and pangenomes of soil and plant-associated prokaryotes.</title>
        <authorList>
            <person name="Whitman W."/>
        </authorList>
    </citation>
    <scope>NUCLEOTIDE SEQUENCE [LARGE SCALE GENOMIC DNA]</scope>
    <source>
        <strain evidence="3 6">B3ACCR2</strain>
    </source>
</reference>
<keyword evidence="3" id="KW-0315">Glutamine amidotransferase</keyword>
<protein>
    <submittedName>
        <fullName evidence="4">Trehalose utilization protein</fullName>
    </submittedName>
    <submittedName>
        <fullName evidence="3">Type 1 glutamine amidotransferase</fullName>
    </submittedName>
</protein>
<dbReference type="AlphaFoldDB" id="A0A495XYG6"/>
<reference evidence="4 5" key="1">
    <citation type="submission" date="2018-10" db="EMBL/GenBank/DDBJ databases">
        <title>Sequencing the genomes of 1000 actinobacteria strains.</title>
        <authorList>
            <person name="Klenk H.-P."/>
        </authorList>
    </citation>
    <scope>NUCLEOTIDE SEQUENCE [LARGE SCALE GENOMIC DNA]</scope>
    <source>
        <strain evidence="4 5">DSM 44267</strain>
    </source>
</reference>
<name>A0A495XYG6_9MICO</name>
<dbReference type="Proteomes" id="UP000590811">
    <property type="component" value="Unassembled WGS sequence"/>
</dbReference>
<sequence>MTTTHRRVGTKQLLAAVVGLGALAVGFGGAPATAAPAAATGAVAPTAATADDDEPYKVLIVGKTLGFRHSHIDETTNAVIAMGEESGFTVDVWDPPNSSGGWWGPGSPGQPGLSLETTPFSSTENLKQYATIIFDSPVDNTNSLDPSLPRLLDNRELNAFKGYIQSGGGYVGLHAATDTMHTVPWYSKLSGGGARFVNHPAQQTATMRVEDPTHPSTMHLPMAWERFDEWYNFSTNPRGSVRVLLTLDESTYSGGTMGEDHPISWCQNFMGGRSWYEGAGHVEASYEDPAFLEHLKGGIEWTAGKVSGGGDCVTFSEVRKIVASAGDGSTTSESAKAQLRKTLANAEKAADAGDRKAAIQALRTARAQATGIPGARVLVSKVADLIEWQTGLRDADV</sequence>
<feature type="chain" id="PRO_5044088879" evidence="1">
    <location>
        <begin position="35"/>
        <end position="397"/>
    </location>
</feature>
<dbReference type="Proteomes" id="UP000278440">
    <property type="component" value="Unassembled WGS sequence"/>
</dbReference>
<dbReference type="OrthoDB" id="2795102at2"/>
<feature type="signal peptide" evidence="1">
    <location>
        <begin position="1"/>
        <end position="34"/>
    </location>
</feature>
<gene>
    <name evidence="4" type="ORF">DFJ68_2804</name>
    <name evidence="3" type="ORF">FHW14_001741</name>
</gene>
<keyword evidence="1" id="KW-0732">Signal</keyword>
<feature type="domain" description="ThuA-like" evidence="2">
    <location>
        <begin position="57"/>
        <end position="302"/>
    </location>
</feature>
<keyword evidence="5" id="KW-1185">Reference proteome</keyword>
<dbReference type="EMBL" id="RBXT01000001">
    <property type="protein sequence ID" value="RKT79337.1"/>
    <property type="molecule type" value="Genomic_DNA"/>
</dbReference>
<evidence type="ECO:0000259" key="2">
    <source>
        <dbReference type="Pfam" id="PF06283"/>
    </source>
</evidence>
<dbReference type="RefSeq" id="WP_121034141.1">
    <property type="nucleotide sequence ID" value="NZ_JACHVT010000003.1"/>
</dbReference>
<dbReference type="InterPro" id="IPR029062">
    <property type="entry name" value="Class_I_gatase-like"/>
</dbReference>
<evidence type="ECO:0000256" key="1">
    <source>
        <dbReference type="SAM" id="SignalP"/>
    </source>
</evidence>
<evidence type="ECO:0000313" key="4">
    <source>
        <dbReference type="EMBL" id="RKT79337.1"/>
    </source>
</evidence>
<evidence type="ECO:0000313" key="6">
    <source>
        <dbReference type="Proteomes" id="UP000590811"/>
    </source>
</evidence>
<evidence type="ECO:0000313" key="3">
    <source>
        <dbReference type="EMBL" id="MBB2986587.1"/>
    </source>
</evidence>
<dbReference type="GO" id="GO:0016740">
    <property type="term" value="F:transferase activity"/>
    <property type="evidence" value="ECO:0007669"/>
    <property type="project" value="UniProtKB-KW"/>
</dbReference>
<proteinExistence type="predicted"/>
<evidence type="ECO:0000313" key="5">
    <source>
        <dbReference type="Proteomes" id="UP000278440"/>
    </source>
</evidence>
<comment type="caution">
    <text evidence="4">The sequence shown here is derived from an EMBL/GenBank/DDBJ whole genome shotgun (WGS) entry which is preliminary data.</text>
</comment>
<dbReference type="PANTHER" id="PTHR40469">
    <property type="entry name" value="SECRETED GLYCOSYL HYDROLASE"/>
    <property type="match status" value="1"/>
</dbReference>
<dbReference type="PANTHER" id="PTHR40469:SF2">
    <property type="entry name" value="GALACTOSE-BINDING DOMAIN-LIKE SUPERFAMILY PROTEIN"/>
    <property type="match status" value="1"/>
</dbReference>
<dbReference type="SUPFAM" id="SSF52317">
    <property type="entry name" value="Class I glutamine amidotransferase-like"/>
    <property type="match status" value="1"/>
</dbReference>
<dbReference type="Gene3D" id="3.40.50.880">
    <property type="match status" value="1"/>
</dbReference>
<keyword evidence="3" id="KW-0808">Transferase</keyword>
<organism evidence="4 5">
    <name type="scientific">Terracoccus luteus</name>
    <dbReference type="NCBI Taxonomy" id="53356"/>
    <lineage>
        <taxon>Bacteria</taxon>
        <taxon>Bacillati</taxon>
        <taxon>Actinomycetota</taxon>
        <taxon>Actinomycetes</taxon>
        <taxon>Micrococcales</taxon>
        <taxon>Intrasporangiaceae</taxon>
        <taxon>Terracoccus</taxon>
    </lineage>
</organism>
<dbReference type="EMBL" id="JACHVT010000003">
    <property type="protein sequence ID" value="MBB2986587.1"/>
    <property type="molecule type" value="Genomic_DNA"/>
</dbReference>
<dbReference type="InterPro" id="IPR029010">
    <property type="entry name" value="ThuA-like"/>
</dbReference>